<protein>
    <submittedName>
        <fullName evidence="9">Nucleotidyltransferase domain</fullName>
    </submittedName>
</protein>
<name>A0A239XE45_9FLAO</name>
<feature type="domain" description="Polymerase beta nucleotidyltransferase" evidence="8">
    <location>
        <begin position="11"/>
        <end position="98"/>
    </location>
</feature>
<dbReference type="GO" id="GO:0046872">
    <property type="term" value="F:metal ion binding"/>
    <property type="evidence" value="ECO:0007669"/>
    <property type="project" value="UniProtKB-KW"/>
</dbReference>
<accession>A0A239XE45</accession>
<keyword evidence="4" id="KW-0479">Metal-binding</keyword>
<dbReference type="PANTHER" id="PTHR33571">
    <property type="entry name" value="SSL8005 PROTEIN"/>
    <property type="match status" value="1"/>
</dbReference>
<dbReference type="CDD" id="cd05403">
    <property type="entry name" value="NT_KNTase_like"/>
    <property type="match status" value="1"/>
</dbReference>
<evidence type="ECO:0000259" key="8">
    <source>
        <dbReference type="Pfam" id="PF18765"/>
    </source>
</evidence>
<keyword evidence="7" id="KW-0460">Magnesium</keyword>
<evidence type="ECO:0000256" key="3">
    <source>
        <dbReference type="ARBA" id="ARBA00022695"/>
    </source>
</evidence>
<evidence type="ECO:0000256" key="5">
    <source>
        <dbReference type="ARBA" id="ARBA00022741"/>
    </source>
</evidence>
<sequence length="99" mass="11678">MKRLNINIHDLKALCQQHSVDQLYLFGSVLNKNFTDESDIDFLVKFLPIDLFHYFENYLSLKENLERLTGRNVDLVEVQTLKNTFLINSINKNKELIYG</sequence>
<keyword evidence="5" id="KW-0547">Nucleotide-binding</keyword>
<evidence type="ECO:0000256" key="2">
    <source>
        <dbReference type="ARBA" id="ARBA00022679"/>
    </source>
</evidence>
<dbReference type="GO" id="GO:0016779">
    <property type="term" value="F:nucleotidyltransferase activity"/>
    <property type="evidence" value="ECO:0007669"/>
    <property type="project" value="UniProtKB-KW"/>
</dbReference>
<organism evidence="9 10">
    <name type="scientific">Chryseobacterium taklimakanense</name>
    <dbReference type="NCBI Taxonomy" id="536441"/>
    <lineage>
        <taxon>Bacteria</taxon>
        <taxon>Pseudomonadati</taxon>
        <taxon>Bacteroidota</taxon>
        <taxon>Flavobacteriia</taxon>
        <taxon>Flavobacteriales</taxon>
        <taxon>Weeksellaceae</taxon>
        <taxon>Chryseobacterium group</taxon>
        <taxon>Chryseobacterium</taxon>
    </lineage>
</organism>
<dbReference type="InterPro" id="IPR043519">
    <property type="entry name" value="NT_sf"/>
</dbReference>
<evidence type="ECO:0000256" key="4">
    <source>
        <dbReference type="ARBA" id="ARBA00022723"/>
    </source>
</evidence>
<dbReference type="PANTHER" id="PTHR33571:SF12">
    <property type="entry name" value="BSL3053 PROTEIN"/>
    <property type="match status" value="1"/>
</dbReference>
<evidence type="ECO:0000256" key="7">
    <source>
        <dbReference type="ARBA" id="ARBA00022842"/>
    </source>
</evidence>
<dbReference type="InterPro" id="IPR052038">
    <property type="entry name" value="Type-VII_TA_antitoxin"/>
</dbReference>
<evidence type="ECO:0000256" key="1">
    <source>
        <dbReference type="ARBA" id="ARBA00001946"/>
    </source>
</evidence>
<keyword evidence="10" id="KW-1185">Reference proteome</keyword>
<keyword evidence="6" id="KW-0067">ATP-binding</keyword>
<dbReference type="InterPro" id="IPR041633">
    <property type="entry name" value="Polbeta"/>
</dbReference>
<keyword evidence="3" id="KW-0548">Nucleotidyltransferase</keyword>
<evidence type="ECO:0000256" key="6">
    <source>
        <dbReference type="ARBA" id="ARBA00022840"/>
    </source>
</evidence>
<gene>
    <name evidence="9" type="ORF">SAMEA4412677_01384</name>
</gene>
<reference evidence="9 10" key="1">
    <citation type="submission" date="2017-06" db="EMBL/GenBank/DDBJ databases">
        <authorList>
            <consortium name="Pathogen Informatics"/>
        </authorList>
    </citation>
    <scope>NUCLEOTIDE SEQUENCE [LARGE SCALE GENOMIC DNA]</scope>
    <source>
        <strain evidence="9 10">NCTC13490</strain>
    </source>
</reference>
<dbReference type="Pfam" id="PF18765">
    <property type="entry name" value="Polbeta"/>
    <property type="match status" value="1"/>
</dbReference>
<dbReference type="RefSeq" id="WP_095071743.1">
    <property type="nucleotide sequence ID" value="NZ_LT906465.1"/>
</dbReference>
<evidence type="ECO:0000313" key="9">
    <source>
        <dbReference type="EMBL" id="SNV44304.1"/>
    </source>
</evidence>
<keyword evidence="2 9" id="KW-0808">Transferase</keyword>
<dbReference type="AlphaFoldDB" id="A0A239XE45"/>
<dbReference type="Proteomes" id="UP000215196">
    <property type="component" value="Chromosome 1"/>
</dbReference>
<dbReference type="Gene3D" id="3.30.460.10">
    <property type="entry name" value="Beta Polymerase, domain 2"/>
    <property type="match status" value="1"/>
</dbReference>
<dbReference type="SUPFAM" id="SSF81301">
    <property type="entry name" value="Nucleotidyltransferase"/>
    <property type="match status" value="1"/>
</dbReference>
<evidence type="ECO:0000313" key="10">
    <source>
        <dbReference type="Proteomes" id="UP000215196"/>
    </source>
</evidence>
<dbReference type="EMBL" id="LT906465">
    <property type="protein sequence ID" value="SNV44304.1"/>
    <property type="molecule type" value="Genomic_DNA"/>
</dbReference>
<comment type="cofactor">
    <cofactor evidence="1">
        <name>Mg(2+)</name>
        <dbReference type="ChEBI" id="CHEBI:18420"/>
    </cofactor>
</comment>
<dbReference type="KEGG" id="ctak:4412677_01384"/>
<dbReference type="GO" id="GO:0005524">
    <property type="term" value="F:ATP binding"/>
    <property type="evidence" value="ECO:0007669"/>
    <property type="project" value="UniProtKB-KW"/>
</dbReference>
<proteinExistence type="predicted"/>